<evidence type="ECO:0008006" key="3">
    <source>
        <dbReference type="Google" id="ProtNLM"/>
    </source>
</evidence>
<dbReference type="STRING" id="1123350.SAMN02744040_01027"/>
<evidence type="ECO:0000313" key="1">
    <source>
        <dbReference type="EMBL" id="SHH14949.1"/>
    </source>
</evidence>
<name>A0A1M5QMC6_9FIRM</name>
<keyword evidence="2" id="KW-1185">Reference proteome</keyword>
<proteinExistence type="predicted"/>
<dbReference type="EMBL" id="FQXH01000008">
    <property type="protein sequence ID" value="SHH14949.1"/>
    <property type="molecule type" value="Genomic_DNA"/>
</dbReference>
<sequence length="48" mass="5026">MIATISITGIIIGYGLYAFKKSIKNKTQGVCSGCSGCSFTNCGSRQNC</sequence>
<evidence type="ECO:0000313" key="2">
    <source>
        <dbReference type="Proteomes" id="UP000242520"/>
    </source>
</evidence>
<reference evidence="2" key="1">
    <citation type="submission" date="2016-11" db="EMBL/GenBank/DDBJ databases">
        <authorList>
            <person name="Varghese N."/>
            <person name="Submissions S."/>
        </authorList>
    </citation>
    <scope>NUCLEOTIDE SEQUENCE [LARGE SCALE GENOMIC DNA]</scope>
    <source>
        <strain evidence="2">DSM 15285</strain>
    </source>
</reference>
<gene>
    <name evidence="1" type="ORF">SAMN02744040_01027</name>
</gene>
<dbReference type="RefSeq" id="WP_178137455.1">
    <property type="nucleotide sequence ID" value="NZ_FQXH01000008.1"/>
</dbReference>
<dbReference type="Pfam" id="PF12669">
    <property type="entry name" value="FeoB_associated"/>
    <property type="match status" value="1"/>
</dbReference>
<accession>A0A1M5QMC6</accession>
<dbReference type="Proteomes" id="UP000242520">
    <property type="component" value="Unassembled WGS sequence"/>
</dbReference>
<protein>
    <recommendedName>
        <fullName evidence="3">Virus attachment protein p12 family protein</fullName>
    </recommendedName>
</protein>
<organism evidence="1 2">
    <name type="scientific">Tepidibacter thalassicus DSM 15285</name>
    <dbReference type="NCBI Taxonomy" id="1123350"/>
    <lineage>
        <taxon>Bacteria</taxon>
        <taxon>Bacillati</taxon>
        <taxon>Bacillota</taxon>
        <taxon>Clostridia</taxon>
        <taxon>Peptostreptococcales</taxon>
        <taxon>Peptostreptococcaceae</taxon>
        <taxon>Tepidibacter</taxon>
    </lineage>
</organism>
<dbReference type="AlphaFoldDB" id="A0A1M5QMC6"/>